<proteinExistence type="predicted"/>
<evidence type="ECO:0000256" key="1">
    <source>
        <dbReference type="SAM" id="Phobius"/>
    </source>
</evidence>
<protein>
    <recommendedName>
        <fullName evidence="4">Secreted protein</fullName>
    </recommendedName>
</protein>
<keyword evidence="1" id="KW-0812">Transmembrane</keyword>
<evidence type="ECO:0000313" key="2">
    <source>
        <dbReference type="EMBL" id="PRY44866.1"/>
    </source>
</evidence>
<sequence length="424" mass="45285">MVSVRGELAAYLRRTEGRLVLVAASSAVAALLVGVVGVTAVHGRQDQLDEAVDRRVALAAAALDVYRDLADADAYSLNAVLVGPQQAPDLQKRFRQDVFDAADALRVASARDPEGTSSAKVRELTDLLPEYVRLVEVGWSNARTNQPVGTSYLSQASFLVRGRILVVADDLQREQTEALKAAQVSAGSPTWAVFAVGVLALGVLLLAHRFVARRTRRRFNVGLAASAALVLVAMVWLATASAFTAGHASDSVRELDELVAPLAKARNEGRLADGDEARMLIFPKADDVRRLRGALESAASGIDGAAEQAPPGEERDQVRRAGDALRSWRAHDDLLLEPRLSPPTYEETAVLITRPADDQTTTYAQQVDEHLSAAIRLHTKHSVASAVSARGSMAGVDVVLAVLLTAAAAAAVAGLWPRIAEYYR</sequence>
<feature type="transmembrane region" description="Helical" evidence="1">
    <location>
        <begin position="20"/>
        <end position="41"/>
    </location>
</feature>
<keyword evidence="3" id="KW-1185">Reference proteome</keyword>
<dbReference type="EMBL" id="PVTF01000002">
    <property type="protein sequence ID" value="PRY44866.1"/>
    <property type="molecule type" value="Genomic_DNA"/>
</dbReference>
<name>A0A2T0TGP7_9PSEU</name>
<dbReference type="OrthoDB" id="3657912at2"/>
<feature type="transmembrane region" description="Helical" evidence="1">
    <location>
        <begin position="398"/>
        <end position="416"/>
    </location>
</feature>
<evidence type="ECO:0008006" key="4">
    <source>
        <dbReference type="Google" id="ProtNLM"/>
    </source>
</evidence>
<dbReference type="AlphaFoldDB" id="A0A2T0TGP7"/>
<dbReference type="RefSeq" id="WP_106186446.1">
    <property type="nucleotide sequence ID" value="NZ_PVTF01000002.1"/>
</dbReference>
<reference evidence="2 3" key="1">
    <citation type="submission" date="2018-03" db="EMBL/GenBank/DDBJ databases">
        <title>Genomic Encyclopedia of Archaeal and Bacterial Type Strains, Phase II (KMG-II): from individual species to whole genera.</title>
        <authorList>
            <person name="Goeker M."/>
        </authorList>
    </citation>
    <scope>NUCLEOTIDE SEQUENCE [LARGE SCALE GENOMIC DNA]</scope>
    <source>
        <strain evidence="2 3">DSM 44720</strain>
    </source>
</reference>
<evidence type="ECO:0000313" key="3">
    <source>
        <dbReference type="Proteomes" id="UP000239494"/>
    </source>
</evidence>
<keyword evidence="1" id="KW-0472">Membrane</keyword>
<keyword evidence="1" id="KW-1133">Transmembrane helix</keyword>
<feature type="transmembrane region" description="Helical" evidence="1">
    <location>
        <begin position="223"/>
        <end position="245"/>
    </location>
</feature>
<dbReference type="Proteomes" id="UP000239494">
    <property type="component" value="Unassembled WGS sequence"/>
</dbReference>
<gene>
    <name evidence="2" type="ORF">CLV43_102431</name>
</gene>
<feature type="transmembrane region" description="Helical" evidence="1">
    <location>
        <begin position="191"/>
        <end position="211"/>
    </location>
</feature>
<comment type="caution">
    <text evidence="2">The sequence shown here is derived from an EMBL/GenBank/DDBJ whole genome shotgun (WGS) entry which is preliminary data.</text>
</comment>
<organism evidence="2 3">
    <name type="scientific">Umezawaea tangerina</name>
    <dbReference type="NCBI Taxonomy" id="84725"/>
    <lineage>
        <taxon>Bacteria</taxon>
        <taxon>Bacillati</taxon>
        <taxon>Actinomycetota</taxon>
        <taxon>Actinomycetes</taxon>
        <taxon>Pseudonocardiales</taxon>
        <taxon>Pseudonocardiaceae</taxon>
        <taxon>Umezawaea</taxon>
    </lineage>
</organism>
<accession>A0A2T0TGP7</accession>